<organism evidence="1 2">
    <name type="scientific">Candidatus Wolfebacteria bacterium GW2011_GWA2_47_9b</name>
    <dbReference type="NCBI Taxonomy" id="1619005"/>
    <lineage>
        <taxon>Bacteria</taxon>
        <taxon>Candidatus Wolfeibacteriota</taxon>
    </lineage>
</organism>
<dbReference type="Gene3D" id="1.10.3210.10">
    <property type="entry name" value="Hypothetical protein af1432"/>
    <property type="match status" value="1"/>
</dbReference>
<dbReference type="GO" id="GO:0016787">
    <property type="term" value="F:hydrolase activity"/>
    <property type="evidence" value="ECO:0007669"/>
    <property type="project" value="UniProtKB-KW"/>
</dbReference>
<dbReference type="SUPFAM" id="SSF109604">
    <property type="entry name" value="HD-domain/PDEase-like"/>
    <property type="match status" value="1"/>
</dbReference>
<sequence>MESLGLNYQQAQELADKYITDPMTRIHLRESEVIMRAVAKRFNEDEESWGIIGLLHDIDWDLTKGDTQQHCIKAQDILRDAGASEFLIETIASHGYGLELIPELFNKQRTTTLQHCLVAAETLTGLIFASALMQPDKKLASVSIESLKKKFKNKGFAARCNRELIMECEQAGIPLDDFLQIGLTAMQEVSGELGL</sequence>
<evidence type="ECO:0000313" key="2">
    <source>
        <dbReference type="Proteomes" id="UP000033882"/>
    </source>
</evidence>
<dbReference type="AlphaFoldDB" id="A0A0G1U883"/>
<proteinExistence type="predicted"/>
<dbReference type="Proteomes" id="UP000033882">
    <property type="component" value="Unassembled WGS sequence"/>
</dbReference>
<name>A0A0G1U883_9BACT</name>
<protein>
    <submittedName>
        <fullName evidence="1">Metal dependent phosphohydrolase</fullName>
    </submittedName>
</protein>
<dbReference type="PANTHER" id="PTHR38659">
    <property type="entry name" value="METAL-DEPENDENT PHOSPHOHYDROLASE"/>
    <property type="match status" value="1"/>
</dbReference>
<evidence type="ECO:0000313" key="1">
    <source>
        <dbReference type="EMBL" id="KKU90317.1"/>
    </source>
</evidence>
<reference evidence="1 2" key="1">
    <citation type="journal article" date="2015" name="Nature">
        <title>rRNA introns, odd ribosomes, and small enigmatic genomes across a large radiation of phyla.</title>
        <authorList>
            <person name="Brown C.T."/>
            <person name="Hug L.A."/>
            <person name="Thomas B.C."/>
            <person name="Sharon I."/>
            <person name="Castelle C.J."/>
            <person name="Singh A."/>
            <person name="Wilkins M.J."/>
            <person name="Williams K.H."/>
            <person name="Banfield J.F."/>
        </authorList>
    </citation>
    <scope>NUCLEOTIDE SEQUENCE [LARGE SCALE GENOMIC DNA]</scope>
</reference>
<gene>
    <name evidence="1" type="ORF">UY19_C0004G0031</name>
</gene>
<dbReference type="EMBL" id="LCPB01000004">
    <property type="protein sequence ID" value="KKU90317.1"/>
    <property type="molecule type" value="Genomic_DNA"/>
</dbReference>
<keyword evidence="1" id="KW-0378">Hydrolase</keyword>
<comment type="caution">
    <text evidence="1">The sequence shown here is derived from an EMBL/GenBank/DDBJ whole genome shotgun (WGS) entry which is preliminary data.</text>
</comment>
<dbReference type="PANTHER" id="PTHR38659:SF1">
    <property type="entry name" value="METAL DEPENDENT PHOSPHOHYDROLASE"/>
    <property type="match status" value="1"/>
</dbReference>
<accession>A0A0G1U883</accession>